<dbReference type="GO" id="GO:0004252">
    <property type="term" value="F:serine-type endopeptidase activity"/>
    <property type="evidence" value="ECO:0007669"/>
    <property type="project" value="InterPro"/>
</dbReference>
<dbReference type="InterPro" id="IPR001314">
    <property type="entry name" value="Peptidase_S1A"/>
</dbReference>
<dbReference type="STRING" id="1907941.BKE30_06475"/>
<feature type="region of interest" description="Disordered" evidence="6">
    <location>
        <begin position="324"/>
        <end position="343"/>
    </location>
</feature>
<accession>A0A1S8CWZ2</accession>
<dbReference type="FunFam" id="2.40.10.10:FF:000068">
    <property type="entry name" value="transmembrane protease serine 2"/>
    <property type="match status" value="1"/>
</dbReference>
<keyword evidence="4" id="KW-0378">Hydrolase</keyword>
<comment type="caution">
    <text evidence="8">The sequence shown here is derived from an EMBL/GenBank/DDBJ whole genome shotgun (WGS) entry which is preliminary data.</text>
</comment>
<evidence type="ECO:0000256" key="5">
    <source>
        <dbReference type="ARBA" id="ARBA00023157"/>
    </source>
</evidence>
<evidence type="ECO:0000256" key="3">
    <source>
        <dbReference type="ARBA" id="ARBA00022670"/>
    </source>
</evidence>
<keyword evidence="9" id="KW-1185">Reference proteome</keyword>
<keyword evidence="3" id="KW-0645">Protease</keyword>
<dbReference type="PROSITE" id="PS00134">
    <property type="entry name" value="TRYPSIN_HIS"/>
    <property type="match status" value="1"/>
</dbReference>
<organism evidence="8 9">
    <name type="scientific">Alkanindiges hydrocarboniclasticus</name>
    <dbReference type="NCBI Taxonomy" id="1907941"/>
    <lineage>
        <taxon>Bacteria</taxon>
        <taxon>Pseudomonadati</taxon>
        <taxon>Pseudomonadota</taxon>
        <taxon>Gammaproteobacteria</taxon>
        <taxon>Moraxellales</taxon>
        <taxon>Moraxellaceae</taxon>
        <taxon>Alkanindiges</taxon>
    </lineage>
</organism>
<protein>
    <recommendedName>
        <fullName evidence="7">Peptidase S1 domain-containing protein</fullName>
    </recommendedName>
</protein>
<dbReference type="PANTHER" id="PTHR24264:SF65">
    <property type="entry name" value="SRCR DOMAIN-CONTAINING PROTEIN"/>
    <property type="match status" value="1"/>
</dbReference>
<reference evidence="8 9" key="1">
    <citation type="submission" date="2016-10" db="EMBL/GenBank/DDBJ databases">
        <title>Draft Genome sequence of Alkanindiges sp. strain H1.</title>
        <authorList>
            <person name="Subhash Y."/>
            <person name="Lee S."/>
        </authorList>
    </citation>
    <scope>NUCLEOTIDE SEQUENCE [LARGE SCALE GENOMIC DNA]</scope>
    <source>
        <strain evidence="8 9">H1</strain>
    </source>
</reference>
<dbReference type="InterPro" id="IPR050127">
    <property type="entry name" value="Serine_Proteases_S1"/>
</dbReference>
<evidence type="ECO:0000256" key="2">
    <source>
        <dbReference type="ARBA" id="ARBA00022525"/>
    </source>
</evidence>
<comment type="subcellular location">
    <subcellularLocation>
        <location evidence="1">Secreted</location>
    </subcellularLocation>
</comment>
<dbReference type="InterPro" id="IPR018114">
    <property type="entry name" value="TRYPSIN_HIS"/>
</dbReference>
<dbReference type="Gene3D" id="2.40.10.10">
    <property type="entry name" value="Trypsin-like serine proteases"/>
    <property type="match status" value="1"/>
</dbReference>
<proteinExistence type="predicted"/>
<dbReference type="Proteomes" id="UP000192132">
    <property type="component" value="Unassembled WGS sequence"/>
</dbReference>
<dbReference type="GO" id="GO:0005615">
    <property type="term" value="C:extracellular space"/>
    <property type="evidence" value="ECO:0007669"/>
    <property type="project" value="TreeGrafter"/>
</dbReference>
<evidence type="ECO:0000313" key="8">
    <source>
        <dbReference type="EMBL" id="ONG41063.1"/>
    </source>
</evidence>
<keyword evidence="5" id="KW-1015">Disulfide bond</keyword>
<dbReference type="SUPFAM" id="SSF50494">
    <property type="entry name" value="Trypsin-like serine proteases"/>
    <property type="match status" value="1"/>
</dbReference>
<dbReference type="AlphaFoldDB" id="A0A1S8CWZ2"/>
<gene>
    <name evidence="8" type="ORF">BKE30_06475</name>
</gene>
<dbReference type="EMBL" id="MLCN01000014">
    <property type="protein sequence ID" value="ONG41063.1"/>
    <property type="molecule type" value="Genomic_DNA"/>
</dbReference>
<dbReference type="InterPro" id="IPR009003">
    <property type="entry name" value="Peptidase_S1_PA"/>
</dbReference>
<dbReference type="PROSITE" id="PS50240">
    <property type="entry name" value="TRYPSIN_DOM"/>
    <property type="match status" value="1"/>
</dbReference>
<dbReference type="SMART" id="SM00020">
    <property type="entry name" value="Tryp_SPc"/>
    <property type="match status" value="1"/>
</dbReference>
<evidence type="ECO:0000256" key="1">
    <source>
        <dbReference type="ARBA" id="ARBA00004613"/>
    </source>
</evidence>
<feature type="domain" description="Peptidase S1" evidence="7">
    <location>
        <begin position="52"/>
        <end position="317"/>
    </location>
</feature>
<dbReference type="CDD" id="cd00190">
    <property type="entry name" value="Tryp_SPc"/>
    <property type="match status" value="1"/>
</dbReference>
<keyword evidence="2" id="KW-0964">Secreted</keyword>
<evidence type="ECO:0000259" key="7">
    <source>
        <dbReference type="PROSITE" id="PS50240"/>
    </source>
</evidence>
<dbReference type="InterPro" id="IPR043504">
    <property type="entry name" value="Peptidase_S1_PA_chymotrypsin"/>
</dbReference>
<dbReference type="Pfam" id="PF00089">
    <property type="entry name" value="Trypsin"/>
    <property type="match status" value="1"/>
</dbReference>
<evidence type="ECO:0000256" key="6">
    <source>
        <dbReference type="SAM" id="MobiDB-lite"/>
    </source>
</evidence>
<dbReference type="GO" id="GO:0006508">
    <property type="term" value="P:proteolysis"/>
    <property type="evidence" value="ECO:0007669"/>
    <property type="project" value="UniProtKB-KW"/>
</dbReference>
<evidence type="ECO:0000313" key="9">
    <source>
        <dbReference type="Proteomes" id="UP000192132"/>
    </source>
</evidence>
<name>A0A1S8CWZ2_9GAMM</name>
<evidence type="ECO:0000256" key="4">
    <source>
        <dbReference type="ARBA" id="ARBA00022801"/>
    </source>
</evidence>
<dbReference type="InterPro" id="IPR001254">
    <property type="entry name" value="Trypsin_dom"/>
</dbReference>
<dbReference type="PRINTS" id="PR00722">
    <property type="entry name" value="CHYMOTRYPSIN"/>
</dbReference>
<sequence>MVQAGISLKKIKPYWPVIVASLFLGLPLNGQASTTVNVATEASPAVIAKPTVVNGAPAGTTQVPWQVAVFGQNSNGQAAYICSGTLIDAQWVVTAAHCFNLDTIDQQAITDYYVAVGEVDLDQLNSPSSRAQVILASRQIIHPGYDADVNLDNDIALIRLAQPVDLQACGIRCGTISWLQPQQASQYTALGRPAQVAGWGETVITGSNGMLETLYPSRLQVGELRIANCGISRYLYNDKTWPVSANMMCARGADQQNPADTCVGDSGSGLVVNASSVQPMLAGITSWGEDRPCGERKLPGVYTRVANYAGWILSYVDPLAYQQQQEQQQAEQPANPSGSGGGGSSSLGLLLGLGSLILIRRKWLTRQ</sequence>
<dbReference type="PANTHER" id="PTHR24264">
    <property type="entry name" value="TRYPSIN-RELATED"/>
    <property type="match status" value="1"/>
</dbReference>